<dbReference type="Pfam" id="PF13584">
    <property type="entry name" value="BatD"/>
    <property type="match status" value="2"/>
</dbReference>
<accession>A0A1G8B6E6</accession>
<dbReference type="EMBL" id="FNDQ01000001">
    <property type="protein sequence ID" value="SDH28583.1"/>
    <property type="molecule type" value="Genomic_DNA"/>
</dbReference>
<organism evidence="3 4">
    <name type="scientific">Myroides phaeus</name>
    <dbReference type="NCBI Taxonomy" id="702745"/>
    <lineage>
        <taxon>Bacteria</taxon>
        <taxon>Pseudomonadati</taxon>
        <taxon>Bacteroidota</taxon>
        <taxon>Flavobacteriia</taxon>
        <taxon>Flavobacteriales</taxon>
        <taxon>Flavobacteriaceae</taxon>
        <taxon>Myroides</taxon>
    </lineage>
</organism>
<dbReference type="RefSeq" id="WP_090404764.1">
    <property type="nucleotide sequence ID" value="NZ_FNDQ01000001.1"/>
</dbReference>
<feature type="chain" id="PRO_5017352234" evidence="2">
    <location>
        <begin position="22"/>
        <end position="586"/>
    </location>
</feature>
<evidence type="ECO:0000256" key="1">
    <source>
        <dbReference type="SAM" id="Phobius"/>
    </source>
</evidence>
<keyword evidence="1" id="KW-1133">Transmembrane helix</keyword>
<evidence type="ECO:0000313" key="3">
    <source>
        <dbReference type="EMBL" id="SDH28583.1"/>
    </source>
</evidence>
<evidence type="ECO:0000256" key="2">
    <source>
        <dbReference type="SAM" id="SignalP"/>
    </source>
</evidence>
<dbReference type="PANTHER" id="PTHR40940">
    <property type="entry name" value="PROTEIN BATD-RELATED"/>
    <property type="match status" value="1"/>
</dbReference>
<keyword evidence="2" id="KW-0732">Signal</keyword>
<sequence length="586" mass="66783">MKTLRNFILIICFISTQAIFAQITFDAKVSRESVPLNENVRVDFSMNKDGDNFTPPRFDGFTVVGGPNQSVSYAWTNGQKSFNKTYSYFLQPTRKGKLTIQGASIEIDGQVYKTKAVTITVGDAVAKQDPRQQINQVQQQSIDNIHLVAEVTNTKPYINEPITITYKLYFNTSIGGYMGKQIPTYEKFWVHNINLDGRPEVKQGKFKGENYHYIVLKQDVLMAQEEGALSIDPLILNIQAEVPTGRRDFFGFPEYGYIEKEFSTNKVTINAKALPEAGKPENFSGGVGTFDFKVTPTKTDLKAGEQLKLTVEISGKGNLNLLTMPQPKAHSALEIYDPVYAEKINSGIYGMQGKRSNEYIIIPQYKGEYNIEPMEFSYFDLGTKKYKTINTDSLVINVLEGPTLPTNKDAVGTDIVNTDELFQPFKTKVNFIEPYQTKYWNTNLFYILTLIPFIAIPFFIFGINKQRAISSDTEGRRLRNNNRLAKKYLSEAKKNLNNKELFYEALERCLHNFLKAKLNIETSEMSNENIEEILVEKQIDTEAISEFMNLKNACEWARYTPTNQVNITNDYEKAIQAISKLEKQFK</sequence>
<keyword evidence="4" id="KW-1185">Reference proteome</keyword>
<dbReference type="AlphaFoldDB" id="A0A1G8B6E6"/>
<keyword evidence="1" id="KW-0472">Membrane</keyword>
<reference evidence="4" key="1">
    <citation type="submission" date="2016-10" db="EMBL/GenBank/DDBJ databases">
        <authorList>
            <person name="Varghese N."/>
            <person name="Submissions S."/>
        </authorList>
    </citation>
    <scope>NUCLEOTIDE SEQUENCE [LARGE SCALE GENOMIC DNA]</scope>
    <source>
        <strain evidence="4">DSM 23313</strain>
    </source>
</reference>
<feature type="transmembrane region" description="Helical" evidence="1">
    <location>
        <begin position="444"/>
        <end position="463"/>
    </location>
</feature>
<feature type="signal peptide" evidence="2">
    <location>
        <begin position="1"/>
        <end position="21"/>
    </location>
</feature>
<dbReference type="PANTHER" id="PTHR40940:SF2">
    <property type="entry name" value="BATD"/>
    <property type="match status" value="1"/>
</dbReference>
<proteinExistence type="predicted"/>
<dbReference type="STRING" id="702745.SAMN05421818_101178"/>
<evidence type="ECO:0000313" key="4">
    <source>
        <dbReference type="Proteomes" id="UP000243588"/>
    </source>
</evidence>
<keyword evidence="1" id="KW-0812">Transmembrane</keyword>
<dbReference type="Proteomes" id="UP000243588">
    <property type="component" value="Unassembled WGS sequence"/>
</dbReference>
<protein>
    <submittedName>
        <fullName evidence="3">Oxygen tolerance</fullName>
    </submittedName>
</protein>
<dbReference type="InterPro" id="IPR025738">
    <property type="entry name" value="BatD"/>
</dbReference>
<gene>
    <name evidence="3" type="ORF">SAMN05421818_101178</name>
</gene>
<name>A0A1G8B6E6_9FLAO</name>